<protein>
    <submittedName>
        <fullName evidence="1">Uncharacterized protein</fullName>
    </submittedName>
</protein>
<reference evidence="1 2" key="1">
    <citation type="submission" date="2015-11" db="EMBL/GenBank/DDBJ databases">
        <title>Genomic analysis of 38 Legionella species identifies large and diverse effector repertoires.</title>
        <authorList>
            <person name="Burstein D."/>
            <person name="Amaro F."/>
            <person name="Zusman T."/>
            <person name="Lifshitz Z."/>
            <person name="Cohen O."/>
            <person name="Gilbert J.A."/>
            <person name="Pupko T."/>
            <person name="Shuman H.A."/>
            <person name="Segal G."/>
        </authorList>
    </citation>
    <scope>NUCLEOTIDE SEQUENCE [LARGE SCALE GENOMIC DNA]</scope>
    <source>
        <strain evidence="1 2">CDC#1442-AUS-E</strain>
    </source>
</reference>
<keyword evidence="2" id="KW-1185">Reference proteome</keyword>
<dbReference type="RefSeq" id="WP_133129089.1">
    <property type="nucleotide sequence ID" value="NZ_CAAAIK010000006.1"/>
</dbReference>
<accession>A0A0W0Y576</accession>
<dbReference type="OrthoDB" id="5649956at2"/>
<dbReference type="EMBL" id="LNYS01000006">
    <property type="protein sequence ID" value="KTD52125.1"/>
    <property type="molecule type" value="Genomic_DNA"/>
</dbReference>
<dbReference type="AlphaFoldDB" id="A0A0W0Y576"/>
<sequence>MAATEDRVFDDLFVQISKNYRNLLKTNLAVYLNEFPDFPELLDLLKKKGFFKEKEAIPYTAADFIKSLNLSEQQLQATPVELLTSPSPILDEAKEYSFPAELSDLHPSLNCYAEVITDVLQNKLAQNPYENPGAQENVTEQEHALEAGKLSLILLNRLEYVLGLLFHDIARPSISDPEHGHSRHCQEGSDILAPLGLSLDYAGHHAFAKYLLYLCCPSYKQLLSNTSKSTLKIQEQGLSAEIEDLNSMEMPSLAKTFYMLMFMRLIDDESKVSIIDVKRQLRGQPLDFFDAETIQTLVCRQLARHLQERLAKGEVVKEVRDSMELKLNKAFTLLLRARDASNAPYLYEKYQSVLADIKSTSLSAQEQMTI</sequence>
<dbReference type="Proteomes" id="UP000054618">
    <property type="component" value="Unassembled WGS sequence"/>
</dbReference>
<evidence type="ECO:0000313" key="1">
    <source>
        <dbReference type="EMBL" id="KTD52125.1"/>
    </source>
</evidence>
<organism evidence="1 2">
    <name type="scientific">Legionella quinlivanii</name>
    <dbReference type="NCBI Taxonomy" id="45073"/>
    <lineage>
        <taxon>Bacteria</taxon>
        <taxon>Pseudomonadati</taxon>
        <taxon>Pseudomonadota</taxon>
        <taxon>Gammaproteobacteria</taxon>
        <taxon>Legionellales</taxon>
        <taxon>Legionellaceae</taxon>
        <taxon>Legionella</taxon>
    </lineage>
</organism>
<dbReference type="PATRIC" id="fig|45073.5.peg.1022"/>
<gene>
    <name evidence="1" type="ORF">Lqui_0969</name>
</gene>
<comment type="caution">
    <text evidence="1">The sequence shown here is derived from an EMBL/GenBank/DDBJ whole genome shotgun (WGS) entry which is preliminary data.</text>
</comment>
<evidence type="ECO:0000313" key="2">
    <source>
        <dbReference type="Proteomes" id="UP000054618"/>
    </source>
</evidence>
<name>A0A0W0Y576_9GAMM</name>
<proteinExistence type="predicted"/>
<dbReference type="Gene3D" id="1.10.3210.10">
    <property type="entry name" value="Hypothetical protein af1432"/>
    <property type="match status" value="1"/>
</dbReference>